<gene>
    <name evidence="1" type="ORF">NCTC11214_05160</name>
</gene>
<dbReference type="RefSeq" id="WP_004964905.1">
    <property type="nucleotide sequence ID" value="NZ_LR134117.1"/>
</dbReference>
<organism evidence="1 2">
    <name type="scientific">Serratia odorifera</name>
    <dbReference type="NCBI Taxonomy" id="618"/>
    <lineage>
        <taxon>Bacteria</taxon>
        <taxon>Pseudomonadati</taxon>
        <taxon>Pseudomonadota</taxon>
        <taxon>Gammaproteobacteria</taxon>
        <taxon>Enterobacterales</taxon>
        <taxon>Yersiniaceae</taxon>
        <taxon>Serratia</taxon>
    </lineage>
</organism>
<proteinExistence type="predicted"/>
<protein>
    <submittedName>
        <fullName evidence="1">Uncharacterized protein</fullName>
    </submittedName>
</protein>
<sequence length="65" mass="7078">MSDTTSRLAIEILALKKIITALYATLSSADREMLNAMLANGSGEDVIESASLQREIQVEINKILL</sequence>
<dbReference type="KEGG" id="sof:NCTC11214_05160"/>
<reference evidence="1 2" key="1">
    <citation type="submission" date="2018-12" db="EMBL/GenBank/DDBJ databases">
        <authorList>
            <consortium name="Pathogen Informatics"/>
        </authorList>
    </citation>
    <scope>NUCLEOTIDE SEQUENCE [LARGE SCALE GENOMIC DNA]</scope>
    <source>
        <strain evidence="1 2">NCTC11214</strain>
    </source>
</reference>
<evidence type="ECO:0000313" key="2">
    <source>
        <dbReference type="Proteomes" id="UP000281391"/>
    </source>
</evidence>
<evidence type="ECO:0000313" key="1">
    <source>
        <dbReference type="EMBL" id="VDZ64802.1"/>
    </source>
</evidence>
<dbReference type="EMBL" id="LR134117">
    <property type="protein sequence ID" value="VDZ64802.1"/>
    <property type="molecule type" value="Genomic_DNA"/>
</dbReference>
<name>A0A447L1I4_SEROD</name>
<dbReference type="AlphaFoldDB" id="A0A447L1I4"/>
<dbReference type="Proteomes" id="UP000281391">
    <property type="component" value="Chromosome"/>
</dbReference>
<accession>A0A447L1I4</accession>